<reference evidence="1 2" key="1">
    <citation type="submission" date="2022-06" db="EMBL/GenBank/DDBJ databases">
        <title>Genomic Encyclopedia of Archaeal and Bacterial Type Strains, Phase II (KMG-II): from individual species to whole genera.</title>
        <authorList>
            <person name="Goeker M."/>
        </authorList>
    </citation>
    <scope>NUCLEOTIDE SEQUENCE [LARGE SCALE GENOMIC DNA]</scope>
    <source>
        <strain evidence="1 2">DSM 40477</strain>
    </source>
</reference>
<dbReference type="Gene3D" id="1.10.287.850">
    <property type="entry name" value="HP0062-like domain"/>
    <property type="match status" value="1"/>
</dbReference>
<sequence length="134" mass="14141">MSESFLDRISFTAGLPVMGAVGDAGGAVVAGGGKFSVDPDHAQQLIDDLRAVVKELIAINAQAQMLAEVTPPAEDPHSRRAAQEISKVAVGKDGCHHEANLAYQEAIMATIASLEASLKAYREAEQANIMRQRG</sequence>
<dbReference type="EMBL" id="JAMTCP010000004">
    <property type="protein sequence ID" value="MCP2257584.1"/>
    <property type="molecule type" value="Genomic_DNA"/>
</dbReference>
<evidence type="ECO:0000313" key="2">
    <source>
        <dbReference type="Proteomes" id="UP001205311"/>
    </source>
</evidence>
<comment type="caution">
    <text evidence="1">The sequence shown here is derived from an EMBL/GenBank/DDBJ whole genome shotgun (WGS) entry which is preliminary data.</text>
</comment>
<dbReference type="Proteomes" id="UP001205311">
    <property type="component" value="Unassembled WGS sequence"/>
</dbReference>
<protein>
    <submittedName>
        <fullName evidence="1">PE family protein</fullName>
    </submittedName>
</protein>
<name>A0ABT1HPZ0_STRSD</name>
<organism evidence="1 2">
    <name type="scientific">Streptoalloteichus tenebrarius (strain ATCC 17920 / DSM 40477 / JCM 4838 / CBS 697.72 / NBRC 16177 / NCIMB 11028 / NRRL B-12390 / A12253. 1 / ISP 5477)</name>
    <name type="common">Streptomyces tenebrarius</name>
    <dbReference type="NCBI Taxonomy" id="1933"/>
    <lineage>
        <taxon>Bacteria</taxon>
        <taxon>Bacillati</taxon>
        <taxon>Actinomycetota</taxon>
        <taxon>Actinomycetes</taxon>
        <taxon>Pseudonocardiales</taxon>
        <taxon>Pseudonocardiaceae</taxon>
        <taxon>Streptoalloteichus</taxon>
    </lineage>
</organism>
<gene>
    <name evidence="1" type="ORF">LX15_001269</name>
</gene>
<accession>A0ABT1HPZ0</accession>
<dbReference type="RefSeq" id="WP_253668530.1">
    <property type="nucleotide sequence ID" value="NZ_JAMTCP010000004.1"/>
</dbReference>
<evidence type="ECO:0000313" key="1">
    <source>
        <dbReference type="EMBL" id="MCP2257584.1"/>
    </source>
</evidence>
<keyword evidence="2" id="KW-1185">Reference proteome</keyword>
<proteinExistence type="predicted"/>